<dbReference type="GO" id="GO:0032259">
    <property type="term" value="P:methylation"/>
    <property type="evidence" value="ECO:0007669"/>
    <property type="project" value="UniProtKB-KW"/>
</dbReference>
<dbReference type="HOGENOM" id="CLU_005533_0_3_1"/>
<dbReference type="Gene3D" id="1.10.10.10">
    <property type="entry name" value="Winged helix-like DNA-binding domain superfamily/Winged helix DNA-binding domain"/>
    <property type="match status" value="1"/>
</dbReference>
<protein>
    <submittedName>
        <fullName evidence="6">O-methyltransferase</fullName>
    </submittedName>
</protein>
<dbReference type="GO" id="GO:0008171">
    <property type="term" value="F:O-methyltransferase activity"/>
    <property type="evidence" value="ECO:0007669"/>
    <property type="project" value="InterPro"/>
</dbReference>
<dbReference type="AlphaFoldDB" id="M5FZE8"/>
<keyword evidence="3" id="KW-0949">S-adenosyl-L-methionine</keyword>
<dbReference type="OMA" id="DDAREHW"/>
<dbReference type="SUPFAM" id="SSF46785">
    <property type="entry name" value="Winged helix' DNA-binding domain"/>
    <property type="match status" value="1"/>
</dbReference>
<dbReference type="EMBL" id="JH795879">
    <property type="protein sequence ID" value="EJT96877.1"/>
    <property type="molecule type" value="Genomic_DNA"/>
</dbReference>
<evidence type="ECO:0000313" key="6">
    <source>
        <dbReference type="EMBL" id="EJT96877.1"/>
    </source>
</evidence>
<dbReference type="Pfam" id="PF00891">
    <property type="entry name" value="Methyltransf_2"/>
    <property type="match status" value="1"/>
</dbReference>
<accession>M5FZE8</accession>
<gene>
    <name evidence="6" type="ORF">DACRYDRAFT_72604</name>
</gene>
<evidence type="ECO:0000259" key="4">
    <source>
        <dbReference type="Pfam" id="PF00891"/>
    </source>
</evidence>
<dbReference type="GeneID" id="63691035"/>
<keyword evidence="1 6" id="KW-0489">Methyltransferase</keyword>
<dbReference type="OrthoDB" id="2410195at2759"/>
<dbReference type="Proteomes" id="UP000030653">
    <property type="component" value="Unassembled WGS sequence"/>
</dbReference>
<evidence type="ECO:0000256" key="3">
    <source>
        <dbReference type="ARBA" id="ARBA00022691"/>
    </source>
</evidence>
<keyword evidence="2 6" id="KW-0808">Transferase</keyword>
<dbReference type="PANTHER" id="PTHR43712:SF2">
    <property type="entry name" value="O-METHYLTRANSFERASE CICE"/>
    <property type="match status" value="1"/>
</dbReference>
<dbReference type="Gene3D" id="3.40.50.150">
    <property type="entry name" value="Vaccinia Virus protein VP39"/>
    <property type="match status" value="1"/>
</dbReference>
<dbReference type="SUPFAM" id="SSF53335">
    <property type="entry name" value="S-adenosyl-L-methionine-dependent methyltransferases"/>
    <property type="match status" value="1"/>
</dbReference>
<feature type="domain" description="O-methyltransferase C-terminal" evidence="4">
    <location>
        <begin position="233"/>
        <end position="388"/>
    </location>
</feature>
<reference evidence="6 7" key="1">
    <citation type="journal article" date="2012" name="Science">
        <title>The Paleozoic origin of enzymatic lignin decomposition reconstructed from 31 fungal genomes.</title>
        <authorList>
            <person name="Floudas D."/>
            <person name="Binder M."/>
            <person name="Riley R."/>
            <person name="Barry K."/>
            <person name="Blanchette R.A."/>
            <person name="Henrissat B."/>
            <person name="Martinez A.T."/>
            <person name="Otillar R."/>
            <person name="Spatafora J.W."/>
            <person name="Yadav J.S."/>
            <person name="Aerts A."/>
            <person name="Benoit I."/>
            <person name="Boyd A."/>
            <person name="Carlson A."/>
            <person name="Copeland A."/>
            <person name="Coutinho P.M."/>
            <person name="de Vries R.P."/>
            <person name="Ferreira P."/>
            <person name="Findley K."/>
            <person name="Foster B."/>
            <person name="Gaskell J."/>
            <person name="Glotzer D."/>
            <person name="Gorecki P."/>
            <person name="Heitman J."/>
            <person name="Hesse C."/>
            <person name="Hori C."/>
            <person name="Igarashi K."/>
            <person name="Jurgens J.A."/>
            <person name="Kallen N."/>
            <person name="Kersten P."/>
            <person name="Kohler A."/>
            <person name="Kuees U."/>
            <person name="Kumar T.K.A."/>
            <person name="Kuo A."/>
            <person name="LaButti K."/>
            <person name="Larrondo L.F."/>
            <person name="Lindquist E."/>
            <person name="Ling A."/>
            <person name="Lombard V."/>
            <person name="Lucas S."/>
            <person name="Lundell T."/>
            <person name="Martin R."/>
            <person name="McLaughlin D.J."/>
            <person name="Morgenstern I."/>
            <person name="Morin E."/>
            <person name="Murat C."/>
            <person name="Nagy L.G."/>
            <person name="Nolan M."/>
            <person name="Ohm R.A."/>
            <person name="Patyshakuliyeva A."/>
            <person name="Rokas A."/>
            <person name="Ruiz-Duenas F.J."/>
            <person name="Sabat G."/>
            <person name="Salamov A."/>
            <person name="Samejima M."/>
            <person name="Schmutz J."/>
            <person name="Slot J.C."/>
            <person name="St John F."/>
            <person name="Stenlid J."/>
            <person name="Sun H."/>
            <person name="Sun S."/>
            <person name="Syed K."/>
            <person name="Tsang A."/>
            <person name="Wiebenga A."/>
            <person name="Young D."/>
            <person name="Pisabarro A."/>
            <person name="Eastwood D.C."/>
            <person name="Martin F."/>
            <person name="Cullen D."/>
            <person name="Grigoriev I.V."/>
            <person name="Hibbett D.S."/>
        </authorList>
    </citation>
    <scope>NUCLEOTIDE SEQUENCE [LARGE SCALE GENOMIC DNA]</scope>
    <source>
        <strain evidence="6 7">DJM-731 SS1</strain>
    </source>
</reference>
<keyword evidence="7" id="KW-1185">Reference proteome</keyword>
<dbReference type="PROSITE" id="PS51683">
    <property type="entry name" value="SAM_OMT_II"/>
    <property type="match status" value="1"/>
</dbReference>
<dbReference type="STRING" id="1858805.M5FZE8"/>
<dbReference type="InterPro" id="IPR012967">
    <property type="entry name" value="COMT_dimerisation"/>
</dbReference>
<sequence>MAGTALDLARLISESVQTIDRACKEHDTSIPDLDKPFDPSAEAFCALPGVGKALNTAVAAADQLVATLRLAPLSALLYSGGFVNSASLRVAFEGNVASILTDAGAEGMHVDDIAAKAGVDAPKLVRYLRFLATFHIFREVRPDVFANNRISSVLELGKPLAEIRANPVNKYEGTTGIQAFLGHVLDEGHKSSSCTWETLSDPRTACSGAPEHAAFSKWVGRELSYWDWLELPERRKEMARFGVAMRALQGSVVPDAIFHGFDFNSLTEKDLIVDVGGGIGNAMLLIARSNPDVRIVLQDRAAVIDDAREHWEREFPEALKSGRVLTGTPPKSHDFFLPQPVKEASVFLLRWILHDWSTDYVHRILANLRAASGEKTRLIVIDALLPYACRVPEGGVPSWEQEGVGEGMTEAEAPEPLLANWGIVRAHSYLGDLHMNSLLNAQERTFPDLCKVLEGAGWRIERVFPDRTYFYPQVVAVPI</sequence>
<dbReference type="Pfam" id="PF08100">
    <property type="entry name" value="Dimerisation"/>
    <property type="match status" value="1"/>
</dbReference>
<dbReference type="GO" id="GO:0046983">
    <property type="term" value="F:protein dimerization activity"/>
    <property type="evidence" value="ECO:0007669"/>
    <property type="project" value="InterPro"/>
</dbReference>
<proteinExistence type="predicted"/>
<evidence type="ECO:0000256" key="2">
    <source>
        <dbReference type="ARBA" id="ARBA00022679"/>
    </source>
</evidence>
<feature type="domain" description="O-methyltransferase dimerisation" evidence="5">
    <location>
        <begin position="78"/>
        <end position="154"/>
    </location>
</feature>
<dbReference type="InterPro" id="IPR036388">
    <property type="entry name" value="WH-like_DNA-bd_sf"/>
</dbReference>
<name>M5FZE8_DACPD</name>
<dbReference type="InterPro" id="IPR016461">
    <property type="entry name" value="COMT-like"/>
</dbReference>
<dbReference type="InterPro" id="IPR001077">
    <property type="entry name" value="COMT_C"/>
</dbReference>
<dbReference type="RefSeq" id="XP_040623775.1">
    <property type="nucleotide sequence ID" value="XM_040775973.1"/>
</dbReference>
<evidence type="ECO:0000259" key="5">
    <source>
        <dbReference type="Pfam" id="PF08100"/>
    </source>
</evidence>
<dbReference type="InterPro" id="IPR036390">
    <property type="entry name" value="WH_DNA-bd_sf"/>
</dbReference>
<evidence type="ECO:0000256" key="1">
    <source>
        <dbReference type="ARBA" id="ARBA00022603"/>
    </source>
</evidence>
<dbReference type="InterPro" id="IPR029063">
    <property type="entry name" value="SAM-dependent_MTases_sf"/>
</dbReference>
<organism evidence="6 7">
    <name type="scientific">Dacryopinax primogenitus (strain DJM 731)</name>
    <name type="common">Brown rot fungus</name>
    <dbReference type="NCBI Taxonomy" id="1858805"/>
    <lineage>
        <taxon>Eukaryota</taxon>
        <taxon>Fungi</taxon>
        <taxon>Dikarya</taxon>
        <taxon>Basidiomycota</taxon>
        <taxon>Agaricomycotina</taxon>
        <taxon>Dacrymycetes</taxon>
        <taxon>Dacrymycetales</taxon>
        <taxon>Dacrymycetaceae</taxon>
        <taxon>Dacryopinax</taxon>
    </lineage>
</organism>
<evidence type="ECO:0000313" key="7">
    <source>
        <dbReference type="Proteomes" id="UP000030653"/>
    </source>
</evidence>
<dbReference type="PANTHER" id="PTHR43712">
    <property type="entry name" value="PUTATIVE (AFU_ORTHOLOGUE AFUA_4G14580)-RELATED"/>
    <property type="match status" value="1"/>
</dbReference>